<reference evidence="1" key="2">
    <citation type="journal article" date="2015" name="Fish Shellfish Immunol.">
        <title>Early steps in the European eel (Anguilla anguilla)-Vibrio vulnificus interaction in the gills: Role of the RtxA13 toxin.</title>
        <authorList>
            <person name="Callol A."/>
            <person name="Pajuelo D."/>
            <person name="Ebbesson L."/>
            <person name="Teles M."/>
            <person name="MacKenzie S."/>
            <person name="Amaro C."/>
        </authorList>
    </citation>
    <scope>NUCLEOTIDE SEQUENCE</scope>
</reference>
<proteinExistence type="predicted"/>
<dbReference type="EMBL" id="GBXM01038419">
    <property type="protein sequence ID" value="JAH70158.1"/>
    <property type="molecule type" value="Transcribed_RNA"/>
</dbReference>
<protein>
    <submittedName>
        <fullName evidence="1">Uncharacterized protein</fullName>
    </submittedName>
</protein>
<reference evidence="1" key="1">
    <citation type="submission" date="2014-11" db="EMBL/GenBank/DDBJ databases">
        <authorList>
            <person name="Amaro Gonzalez C."/>
        </authorList>
    </citation>
    <scope>NUCLEOTIDE SEQUENCE</scope>
</reference>
<dbReference type="AlphaFoldDB" id="A0A0E9UYT9"/>
<sequence length="33" mass="3831">MWYLKGVILIIRGGCHIIRVLLNIILSLRNILI</sequence>
<accession>A0A0E9UYT9</accession>
<evidence type="ECO:0000313" key="1">
    <source>
        <dbReference type="EMBL" id="JAH70158.1"/>
    </source>
</evidence>
<organism evidence="1">
    <name type="scientific">Anguilla anguilla</name>
    <name type="common">European freshwater eel</name>
    <name type="synonym">Muraena anguilla</name>
    <dbReference type="NCBI Taxonomy" id="7936"/>
    <lineage>
        <taxon>Eukaryota</taxon>
        <taxon>Metazoa</taxon>
        <taxon>Chordata</taxon>
        <taxon>Craniata</taxon>
        <taxon>Vertebrata</taxon>
        <taxon>Euteleostomi</taxon>
        <taxon>Actinopterygii</taxon>
        <taxon>Neopterygii</taxon>
        <taxon>Teleostei</taxon>
        <taxon>Anguilliformes</taxon>
        <taxon>Anguillidae</taxon>
        <taxon>Anguilla</taxon>
    </lineage>
</organism>
<name>A0A0E9UYT9_ANGAN</name>